<gene>
    <name evidence="1" type="ORF">CO110_05125</name>
</gene>
<evidence type="ECO:0000313" key="1">
    <source>
        <dbReference type="EMBL" id="PJB29568.1"/>
    </source>
</evidence>
<protein>
    <submittedName>
        <fullName evidence="1">Uncharacterized protein</fullName>
    </submittedName>
</protein>
<proteinExistence type="predicted"/>
<organism evidence="1 2">
    <name type="scientific">Candidatus Desantisbacteria bacterium CG_4_9_14_3_um_filter_40_11</name>
    <dbReference type="NCBI Taxonomy" id="1974546"/>
    <lineage>
        <taxon>Bacteria</taxon>
        <taxon>Candidatus Desantisiibacteriota</taxon>
    </lineage>
</organism>
<dbReference type="AlphaFoldDB" id="A0A2M8ATP3"/>
<sequence length="84" mass="9714">MTLKEEIIDAVIDGQIGRNGIVTRREVIQHFKDYPKSYTGVILSNSEIDRNHSPTYETFTQRVGRGKYIIHPEIISQRKGERGR</sequence>
<evidence type="ECO:0000313" key="2">
    <source>
        <dbReference type="Proteomes" id="UP000231366"/>
    </source>
</evidence>
<name>A0A2M8ATP3_9BACT</name>
<dbReference type="Proteomes" id="UP000231366">
    <property type="component" value="Unassembled WGS sequence"/>
</dbReference>
<dbReference type="EMBL" id="PFUI01000132">
    <property type="protein sequence ID" value="PJB29568.1"/>
    <property type="molecule type" value="Genomic_DNA"/>
</dbReference>
<comment type="caution">
    <text evidence="1">The sequence shown here is derived from an EMBL/GenBank/DDBJ whole genome shotgun (WGS) entry which is preliminary data.</text>
</comment>
<accession>A0A2M8ATP3</accession>
<reference evidence="2" key="1">
    <citation type="submission" date="2017-09" db="EMBL/GenBank/DDBJ databases">
        <title>Depth-based differentiation of microbial function through sediment-hosted aquifers and enrichment of novel symbionts in the deep terrestrial subsurface.</title>
        <authorList>
            <person name="Probst A.J."/>
            <person name="Ladd B."/>
            <person name="Jarett J.K."/>
            <person name="Geller-Mcgrath D.E."/>
            <person name="Sieber C.M.K."/>
            <person name="Emerson J.B."/>
            <person name="Anantharaman K."/>
            <person name="Thomas B.C."/>
            <person name="Malmstrom R."/>
            <person name="Stieglmeier M."/>
            <person name="Klingl A."/>
            <person name="Woyke T."/>
            <person name="Ryan C.M."/>
            <person name="Banfield J.F."/>
        </authorList>
    </citation>
    <scope>NUCLEOTIDE SEQUENCE [LARGE SCALE GENOMIC DNA]</scope>
</reference>